<dbReference type="Gene3D" id="1.10.3430.10">
    <property type="entry name" value="Ammonium transporter AmtB like domains"/>
    <property type="match status" value="1"/>
</dbReference>
<keyword evidence="3 6" id="KW-0812">Transmembrane</keyword>
<dbReference type="PRINTS" id="PR00342">
    <property type="entry name" value="RHESUSRHD"/>
</dbReference>
<proteinExistence type="inferred from homology"/>
<feature type="transmembrane region" description="Helical" evidence="6">
    <location>
        <begin position="284"/>
        <end position="302"/>
    </location>
</feature>
<dbReference type="InterPro" id="IPR029020">
    <property type="entry name" value="Ammonium/urea_transptr"/>
</dbReference>
<accession>A0A7E4WCD1</accession>
<evidence type="ECO:0000313" key="9">
    <source>
        <dbReference type="WBParaSite" id="Pan_g9607.t1"/>
    </source>
</evidence>
<dbReference type="GO" id="GO:0008519">
    <property type="term" value="F:ammonium channel activity"/>
    <property type="evidence" value="ECO:0007669"/>
    <property type="project" value="InterPro"/>
</dbReference>
<dbReference type="InterPro" id="IPR002229">
    <property type="entry name" value="RhesusRHD"/>
</dbReference>
<protein>
    <submittedName>
        <fullName evidence="9">Ammonium_transp domain-containing protein</fullName>
    </submittedName>
</protein>
<feature type="transmembrane region" description="Helical" evidence="6">
    <location>
        <begin position="125"/>
        <end position="144"/>
    </location>
</feature>
<feature type="transmembrane region" description="Helical" evidence="6">
    <location>
        <begin position="216"/>
        <end position="235"/>
    </location>
</feature>
<dbReference type="SUPFAM" id="SSF111352">
    <property type="entry name" value="Ammonium transporter"/>
    <property type="match status" value="1"/>
</dbReference>
<organism evidence="8 9">
    <name type="scientific">Panagrellus redivivus</name>
    <name type="common">Microworm</name>
    <dbReference type="NCBI Taxonomy" id="6233"/>
    <lineage>
        <taxon>Eukaryota</taxon>
        <taxon>Metazoa</taxon>
        <taxon>Ecdysozoa</taxon>
        <taxon>Nematoda</taxon>
        <taxon>Chromadorea</taxon>
        <taxon>Rhabditida</taxon>
        <taxon>Tylenchina</taxon>
        <taxon>Panagrolaimomorpha</taxon>
        <taxon>Panagrolaimoidea</taxon>
        <taxon>Panagrolaimidae</taxon>
        <taxon>Panagrellus</taxon>
    </lineage>
</organism>
<dbReference type="AlphaFoldDB" id="A0A7E4WCD1"/>
<dbReference type="GO" id="GO:0097272">
    <property type="term" value="P:ammonium homeostasis"/>
    <property type="evidence" value="ECO:0007669"/>
    <property type="project" value="TreeGrafter"/>
</dbReference>
<sequence>MAAIRGDATADADDGDTASTLLGLYMCATTAPVWKSKSKSTRTITEALPATTSPAAAGPTSRRRLTRVLRCSHMANTFHRRQFSCLALLCQVLVVILYGFFCRYDENAMPFGSSSRIYVNTDYPLFQDIHVMIFVGCGFLMSFLKRYGFSAISVNLLLASFCVQWVTLLRGFLSPNFINKGYFTISISELMTSDVTSLAVLITMGALLGQLTPVQFLVLAFIESSVAVLLEHLLFEILHINDGGRSLVVHCFGAYFGLACSKVIHRMNLVDVDASDGSIRHSELFSMIGTLFLWVFFPSLNAATSEPEDARHRAIMNTYLSMTSCTVVTFLVSSLSDAFGRFNMLHIQSSTLAGGIAIGTVANVILYPHHAILVGGMTGLLSVVGHVAITPKFFERKLRLYDTCGVHNLHGLPGLLAGILSVFFALWYDPAEYGPRISKIYPHWIGGERGGDRNQYTQAVYQGCGILITLATAAVSGMLTGLIVRMRIWSHIPTQNSSWEDINYYRDAKFTVFSKTYTPTHPDNQPGFTRQSTLLLHEQTAALYENGQSIF</sequence>
<dbReference type="WBParaSite" id="Pan_g9607.t1">
    <property type="protein sequence ID" value="Pan_g9607.t1"/>
    <property type="gene ID" value="Pan_g9607"/>
</dbReference>
<feature type="transmembrane region" description="Helical" evidence="6">
    <location>
        <begin position="314"/>
        <end position="333"/>
    </location>
</feature>
<reference evidence="9" key="2">
    <citation type="submission" date="2020-10" db="UniProtKB">
        <authorList>
            <consortium name="WormBaseParasite"/>
        </authorList>
    </citation>
    <scope>IDENTIFICATION</scope>
</reference>
<evidence type="ECO:0000256" key="6">
    <source>
        <dbReference type="SAM" id="Phobius"/>
    </source>
</evidence>
<comment type="similarity">
    <text evidence="2">Belongs to the ammonium transporter (TC 2.A.49) family. Rh subfamily.</text>
</comment>
<reference evidence="8" key="1">
    <citation type="journal article" date="2013" name="Genetics">
        <title>The draft genome and transcriptome of Panagrellus redivivus are shaped by the harsh demands of a free-living lifestyle.</title>
        <authorList>
            <person name="Srinivasan J."/>
            <person name="Dillman A.R."/>
            <person name="Macchietto M.G."/>
            <person name="Heikkinen L."/>
            <person name="Lakso M."/>
            <person name="Fracchia K.M."/>
            <person name="Antoshechkin I."/>
            <person name="Mortazavi A."/>
            <person name="Wong G."/>
            <person name="Sternberg P.W."/>
        </authorList>
    </citation>
    <scope>NUCLEOTIDE SEQUENCE [LARGE SCALE GENOMIC DNA]</scope>
    <source>
        <strain evidence="8">MT8872</strain>
    </source>
</reference>
<name>A0A7E4WCD1_PANRE</name>
<evidence type="ECO:0000256" key="4">
    <source>
        <dbReference type="ARBA" id="ARBA00022989"/>
    </source>
</evidence>
<feature type="transmembrane region" description="Helical" evidence="6">
    <location>
        <begin position="247"/>
        <end position="264"/>
    </location>
</feature>
<keyword evidence="8" id="KW-1185">Reference proteome</keyword>
<feature type="transmembrane region" description="Helical" evidence="6">
    <location>
        <begin position="156"/>
        <end position="178"/>
    </location>
</feature>
<dbReference type="PANTHER" id="PTHR11730:SF114">
    <property type="entry name" value="AMMONIUM TRANSPORTER AMTB-LIKE DOMAIN-CONTAINING PROTEIN"/>
    <property type="match status" value="1"/>
</dbReference>
<feature type="transmembrane region" description="Helical" evidence="6">
    <location>
        <begin position="83"/>
        <end position="101"/>
    </location>
</feature>
<feature type="transmembrane region" description="Helical" evidence="6">
    <location>
        <begin position="459"/>
        <end position="484"/>
    </location>
</feature>
<keyword evidence="5 6" id="KW-0472">Membrane</keyword>
<evidence type="ECO:0000256" key="3">
    <source>
        <dbReference type="ARBA" id="ARBA00022692"/>
    </source>
</evidence>
<feature type="domain" description="Ammonium transporter AmtB-like" evidence="7">
    <location>
        <begin position="115"/>
        <end position="488"/>
    </location>
</feature>
<evidence type="ECO:0000256" key="1">
    <source>
        <dbReference type="ARBA" id="ARBA00004141"/>
    </source>
</evidence>
<dbReference type="PANTHER" id="PTHR11730">
    <property type="entry name" value="AMMONIUM TRANSPORTER"/>
    <property type="match status" value="1"/>
</dbReference>
<dbReference type="Pfam" id="PF00909">
    <property type="entry name" value="Ammonium_transp"/>
    <property type="match status" value="1"/>
</dbReference>
<dbReference type="InterPro" id="IPR024041">
    <property type="entry name" value="NH4_transpt_AmtB-like_dom"/>
</dbReference>
<evidence type="ECO:0000256" key="5">
    <source>
        <dbReference type="ARBA" id="ARBA00023136"/>
    </source>
</evidence>
<evidence type="ECO:0000259" key="7">
    <source>
        <dbReference type="Pfam" id="PF00909"/>
    </source>
</evidence>
<feature type="transmembrane region" description="Helical" evidence="6">
    <location>
        <begin position="371"/>
        <end position="389"/>
    </location>
</feature>
<comment type="subcellular location">
    <subcellularLocation>
        <location evidence="1">Membrane</location>
        <topology evidence="1">Multi-pass membrane protein</topology>
    </subcellularLocation>
</comment>
<evidence type="ECO:0000313" key="8">
    <source>
        <dbReference type="Proteomes" id="UP000492821"/>
    </source>
</evidence>
<dbReference type="GO" id="GO:0005886">
    <property type="term" value="C:plasma membrane"/>
    <property type="evidence" value="ECO:0007669"/>
    <property type="project" value="InterPro"/>
</dbReference>
<feature type="transmembrane region" description="Helical" evidence="6">
    <location>
        <begin position="409"/>
        <end position="428"/>
    </location>
</feature>
<feature type="transmembrane region" description="Helical" evidence="6">
    <location>
        <begin position="345"/>
        <end position="365"/>
    </location>
</feature>
<keyword evidence="4 6" id="KW-1133">Transmembrane helix</keyword>
<dbReference type="Proteomes" id="UP000492821">
    <property type="component" value="Unassembled WGS sequence"/>
</dbReference>
<evidence type="ECO:0000256" key="2">
    <source>
        <dbReference type="ARBA" id="ARBA00011036"/>
    </source>
</evidence>